<keyword evidence="1" id="KW-0472">Membrane</keyword>
<organism evidence="3 4">
    <name type="scientific">Sinanodonta woodiana</name>
    <name type="common">Chinese pond mussel</name>
    <name type="synonym">Anodonta woodiana</name>
    <dbReference type="NCBI Taxonomy" id="1069815"/>
    <lineage>
        <taxon>Eukaryota</taxon>
        <taxon>Metazoa</taxon>
        <taxon>Spiralia</taxon>
        <taxon>Lophotrochozoa</taxon>
        <taxon>Mollusca</taxon>
        <taxon>Bivalvia</taxon>
        <taxon>Autobranchia</taxon>
        <taxon>Heteroconchia</taxon>
        <taxon>Palaeoheterodonta</taxon>
        <taxon>Unionida</taxon>
        <taxon>Unionoidea</taxon>
        <taxon>Unionidae</taxon>
        <taxon>Unioninae</taxon>
        <taxon>Sinanodonta</taxon>
    </lineage>
</organism>
<sequence>MDRRMLIWFLPILFFKGTGCQNARITAVPATLSVGGSMEMTCSYIGTSDISSVLWFNGSHFADPLMLTTSLHVPKCDSSFSDKTVFDFSRISYTCDAARKTYTLRINPVMTQDNKITWSCTFQDPLPHAKHAEYIINLQDTSEGSKGDGVVILSPAVIAVIGVITAVLVSLLLFWQCRKKNETIEKSVPERIPMRKLKLRETSLKKRREIDHVRKVKGSDTKHIYQGVFT</sequence>
<dbReference type="InterPro" id="IPR036179">
    <property type="entry name" value="Ig-like_dom_sf"/>
</dbReference>
<keyword evidence="4" id="KW-1185">Reference proteome</keyword>
<dbReference type="EMBL" id="JBJQND010000011">
    <property type="protein sequence ID" value="KAL3862298.1"/>
    <property type="molecule type" value="Genomic_DNA"/>
</dbReference>
<evidence type="ECO:0000256" key="2">
    <source>
        <dbReference type="SAM" id="SignalP"/>
    </source>
</evidence>
<dbReference type="Gene3D" id="2.60.40.10">
    <property type="entry name" value="Immunoglobulins"/>
    <property type="match status" value="1"/>
</dbReference>
<accession>A0ABD3VNM4</accession>
<keyword evidence="1" id="KW-1133">Transmembrane helix</keyword>
<evidence type="ECO:0000313" key="3">
    <source>
        <dbReference type="EMBL" id="KAL3862298.1"/>
    </source>
</evidence>
<dbReference type="SUPFAM" id="SSF48726">
    <property type="entry name" value="Immunoglobulin"/>
    <property type="match status" value="1"/>
</dbReference>
<comment type="caution">
    <text evidence="3">The sequence shown here is derived from an EMBL/GenBank/DDBJ whole genome shotgun (WGS) entry which is preliminary data.</text>
</comment>
<gene>
    <name evidence="3" type="ORF">ACJMK2_008277</name>
</gene>
<protein>
    <recommendedName>
        <fullName evidence="5">Ig-like domain-containing protein</fullName>
    </recommendedName>
</protein>
<keyword evidence="2" id="KW-0732">Signal</keyword>
<feature type="signal peptide" evidence="2">
    <location>
        <begin position="1"/>
        <end position="20"/>
    </location>
</feature>
<dbReference type="AlphaFoldDB" id="A0ABD3VNM4"/>
<reference evidence="3 4" key="1">
    <citation type="submission" date="2024-11" db="EMBL/GenBank/DDBJ databases">
        <title>Chromosome-level genome assembly of the freshwater bivalve Anodonta woodiana.</title>
        <authorList>
            <person name="Chen X."/>
        </authorList>
    </citation>
    <scope>NUCLEOTIDE SEQUENCE [LARGE SCALE GENOMIC DNA]</scope>
    <source>
        <strain evidence="3">MN2024</strain>
        <tissue evidence="3">Gills</tissue>
    </source>
</reference>
<feature type="transmembrane region" description="Helical" evidence="1">
    <location>
        <begin position="152"/>
        <end position="175"/>
    </location>
</feature>
<dbReference type="Proteomes" id="UP001634394">
    <property type="component" value="Unassembled WGS sequence"/>
</dbReference>
<evidence type="ECO:0000313" key="4">
    <source>
        <dbReference type="Proteomes" id="UP001634394"/>
    </source>
</evidence>
<name>A0ABD3VNM4_SINWO</name>
<feature type="chain" id="PRO_5044845662" description="Ig-like domain-containing protein" evidence="2">
    <location>
        <begin position="21"/>
        <end position="230"/>
    </location>
</feature>
<evidence type="ECO:0000256" key="1">
    <source>
        <dbReference type="SAM" id="Phobius"/>
    </source>
</evidence>
<keyword evidence="1" id="KW-0812">Transmembrane</keyword>
<proteinExistence type="predicted"/>
<dbReference type="InterPro" id="IPR013783">
    <property type="entry name" value="Ig-like_fold"/>
</dbReference>
<evidence type="ECO:0008006" key="5">
    <source>
        <dbReference type="Google" id="ProtNLM"/>
    </source>
</evidence>